<dbReference type="PANTHER" id="PTHR43400:SF10">
    <property type="entry name" value="3-OXOSTEROID 1-DEHYDROGENASE"/>
    <property type="match status" value="1"/>
</dbReference>
<reference evidence="6 7" key="1">
    <citation type="submission" date="2024-01" db="EMBL/GenBank/DDBJ databases">
        <title>Unpublished Manusciprt.</title>
        <authorList>
            <person name="Duman M."/>
            <person name="Valdes E.G."/>
            <person name="Ajmi N."/>
            <person name="Altun S."/>
            <person name="Saticioglu I.B."/>
        </authorList>
    </citation>
    <scope>NUCLEOTIDE SEQUENCE [LARGE SCALE GENOMIC DNA]</scope>
    <source>
        <strain evidence="6 7">148P</strain>
    </source>
</reference>
<name>A0ABU7HWD6_9PSED</name>
<dbReference type="InterPro" id="IPR027477">
    <property type="entry name" value="Succ_DH/fumarate_Rdtase_cat_sf"/>
</dbReference>
<evidence type="ECO:0000313" key="6">
    <source>
        <dbReference type="EMBL" id="MEE1935804.1"/>
    </source>
</evidence>
<keyword evidence="3" id="KW-0274">FAD</keyword>
<feature type="domain" description="FAD-dependent oxidoreductase 2 FAD-binding" evidence="5">
    <location>
        <begin position="8"/>
        <end position="536"/>
    </location>
</feature>
<sequence>MSQVMECDVLVIGSGASGLAAAVTAASHGLKVIVAEKSRWLGGTSAWSGGWLWVPRNPLALAEGAVEAQDAPERYLREQVHGDTLSEVQRVYLQRGPEMVEFFQRNTAVQFYSGSSMPDMRDGEGSARGGRSLCAQPFDGRQLGEWIERLRPPLDIVSLFGMGIAGGADMAAFFNARRSPKSAWHVGKRLLRHARDLLRHGRGMHLVNGNALVARLLRSALDLEVQLLSASPVVRLLREGERVSGALLDGGRQVIARRGVVLACGGFAHDPQRLADRLGHRHHCAAPLDNSGDGLRLGEAAGGFLGEDLAHDAAWAPVSLVPRRNGPPGRFPHLVDRGKPGFIAVDGEGRRFTNEADCYHDFMNHLFARTPAGQEPCAWMICDRQAQRRFGIGWAKPWPFPIRHYRRCGYLVEGRDARELAQRCGLDPQRLTATIERFNQHARVGHDPDFGRGQSAYNRALGDPANAPNPSLRALQGKLYAVRLVAGSLGTFAGLRTDEAARVLDRQGQVIAGLHAVGNDMNSIMGGYYPSGGITLGPGMTFGYLAGLALAGAVTEGGV</sequence>
<accession>A0ABU7HWD6</accession>
<dbReference type="InterPro" id="IPR003953">
    <property type="entry name" value="FAD-dep_OxRdtase_2_FAD-bd"/>
</dbReference>
<dbReference type="PANTHER" id="PTHR43400">
    <property type="entry name" value="FUMARATE REDUCTASE"/>
    <property type="match status" value="1"/>
</dbReference>
<organism evidence="6 7">
    <name type="scientific">Pseudomonas ulcerans</name>
    <dbReference type="NCBI Taxonomy" id="3115852"/>
    <lineage>
        <taxon>Bacteria</taxon>
        <taxon>Pseudomonadati</taxon>
        <taxon>Pseudomonadota</taxon>
        <taxon>Gammaproteobacteria</taxon>
        <taxon>Pseudomonadales</taxon>
        <taxon>Pseudomonadaceae</taxon>
        <taxon>Pseudomonas</taxon>
    </lineage>
</organism>
<evidence type="ECO:0000313" key="7">
    <source>
        <dbReference type="Proteomes" id="UP001335100"/>
    </source>
</evidence>
<keyword evidence="2" id="KW-0285">Flavoprotein</keyword>
<evidence type="ECO:0000256" key="1">
    <source>
        <dbReference type="ARBA" id="ARBA00001974"/>
    </source>
</evidence>
<dbReference type="Gene3D" id="3.50.50.60">
    <property type="entry name" value="FAD/NAD(P)-binding domain"/>
    <property type="match status" value="2"/>
</dbReference>
<dbReference type="SUPFAM" id="SSF51905">
    <property type="entry name" value="FAD/NAD(P)-binding domain"/>
    <property type="match status" value="1"/>
</dbReference>
<proteinExistence type="predicted"/>
<keyword evidence="4" id="KW-0560">Oxidoreductase</keyword>
<dbReference type="Pfam" id="PF00890">
    <property type="entry name" value="FAD_binding_2"/>
    <property type="match status" value="1"/>
</dbReference>
<comment type="cofactor">
    <cofactor evidence="1">
        <name>FAD</name>
        <dbReference type="ChEBI" id="CHEBI:57692"/>
    </cofactor>
</comment>
<protein>
    <submittedName>
        <fullName evidence="6">FAD-dependent oxidoreductase</fullName>
    </submittedName>
</protein>
<dbReference type="InterPro" id="IPR036188">
    <property type="entry name" value="FAD/NAD-bd_sf"/>
</dbReference>
<comment type="caution">
    <text evidence="6">The sequence shown here is derived from an EMBL/GenBank/DDBJ whole genome shotgun (WGS) entry which is preliminary data.</text>
</comment>
<dbReference type="InterPro" id="IPR050315">
    <property type="entry name" value="FAD-oxidoreductase_2"/>
</dbReference>
<evidence type="ECO:0000256" key="3">
    <source>
        <dbReference type="ARBA" id="ARBA00022827"/>
    </source>
</evidence>
<evidence type="ECO:0000256" key="2">
    <source>
        <dbReference type="ARBA" id="ARBA00022630"/>
    </source>
</evidence>
<dbReference type="EMBL" id="JAZDQJ010000029">
    <property type="protein sequence ID" value="MEE1935804.1"/>
    <property type="molecule type" value="Genomic_DNA"/>
</dbReference>
<evidence type="ECO:0000259" key="5">
    <source>
        <dbReference type="Pfam" id="PF00890"/>
    </source>
</evidence>
<dbReference type="PRINTS" id="PR00411">
    <property type="entry name" value="PNDRDTASEI"/>
</dbReference>
<dbReference type="RefSeq" id="WP_330076525.1">
    <property type="nucleotide sequence ID" value="NZ_JAZDQJ010000029.1"/>
</dbReference>
<evidence type="ECO:0000256" key="4">
    <source>
        <dbReference type="ARBA" id="ARBA00023002"/>
    </source>
</evidence>
<dbReference type="SUPFAM" id="SSF56425">
    <property type="entry name" value="Succinate dehydrogenase/fumarate reductase flavoprotein, catalytic domain"/>
    <property type="match status" value="1"/>
</dbReference>
<gene>
    <name evidence="6" type="ORF">V0R50_21465</name>
</gene>
<dbReference type="Proteomes" id="UP001335100">
    <property type="component" value="Unassembled WGS sequence"/>
</dbReference>
<keyword evidence="7" id="KW-1185">Reference proteome</keyword>